<evidence type="ECO:0000256" key="3">
    <source>
        <dbReference type="ARBA" id="ARBA00022450"/>
    </source>
</evidence>
<comment type="cofactor">
    <cofactor evidence="1">
        <name>pantetheine 4'-phosphate</name>
        <dbReference type="ChEBI" id="CHEBI:47942"/>
    </cofactor>
</comment>
<dbReference type="SUPFAM" id="SSF52777">
    <property type="entry name" value="CoA-dependent acyltransferases"/>
    <property type="match status" value="10"/>
</dbReference>
<keyword evidence="6" id="KW-0045">Antibiotic biosynthesis</keyword>
<dbReference type="OrthoDB" id="4501954at2"/>
<dbReference type="Gene3D" id="3.30.559.10">
    <property type="entry name" value="Chloramphenicol acetyltransferase-like domain"/>
    <property type="match status" value="5"/>
</dbReference>
<comment type="caution">
    <text evidence="8">The sequence shown here is derived from an EMBL/GenBank/DDBJ whole genome shotgun (WGS) entry which is preliminary data.</text>
</comment>
<protein>
    <submittedName>
        <fullName evidence="8">Non-ribosomal peptide synthetase</fullName>
    </submittedName>
</protein>
<dbReference type="InterPro" id="IPR000873">
    <property type="entry name" value="AMP-dep_synth/lig_dom"/>
</dbReference>
<evidence type="ECO:0000256" key="5">
    <source>
        <dbReference type="ARBA" id="ARBA00022737"/>
    </source>
</evidence>
<evidence type="ECO:0000256" key="6">
    <source>
        <dbReference type="ARBA" id="ARBA00023194"/>
    </source>
</evidence>
<dbReference type="UniPathway" id="UPA00011"/>
<accession>A0A1A0VRX5</accession>
<dbReference type="FunFam" id="3.40.50.12780:FF:000012">
    <property type="entry name" value="Non-ribosomal peptide synthetase"/>
    <property type="match status" value="2"/>
</dbReference>
<dbReference type="InterPro" id="IPR045851">
    <property type="entry name" value="AMP-bd_C_sf"/>
</dbReference>
<dbReference type="InterPro" id="IPR010071">
    <property type="entry name" value="AA_adenyl_dom"/>
</dbReference>
<reference evidence="8 9" key="1">
    <citation type="submission" date="2016-06" db="EMBL/GenBank/DDBJ databases">
        <authorList>
            <person name="Kjaerup R.B."/>
            <person name="Dalgaard T.S."/>
            <person name="Juul-Madsen H.R."/>
        </authorList>
    </citation>
    <scope>NUCLEOTIDE SEQUENCE [LARGE SCALE GENOMIC DNA]</scope>
    <source>
        <strain evidence="8 9">852002-51834_SCH5396731</strain>
    </source>
</reference>
<dbReference type="FunFam" id="1.10.1200.10:FF:000005">
    <property type="entry name" value="Nonribosomal peptide synthetase 1"/>
    <property type="match status" value="2"/>
</dbReference>
<dbReference type="Gene3D" id="3.30.300.30">
    <property type="match status" value="2"/>
</dbReference>
<dbReference type="InterPro" id="IPR036736">
    <property type="entry name" value="ACP-like_sf"/>
</dbReference>
<dbReference type="Gene3D" id="2.30.38.10">
    <property type="entry name" value="Luciferase, Domain 3"/>
    <property type="match status" value="2"/>
</dbReference>
<dbReference type="Pfam" id="PF00501">
    <property type="entry name" value="AMP-binding"/>
    <property type="match status" value="2"/>
</dbReference>
<gene>
    <name evidence="8" type="ORF">A5760_00395</name>
</gene>
<dbReference type="SUPFAM" id="SSF47336">
    <property type="entry name" value="ACP-like"/>
    <property type="match status" value="2"/>
</dbReference>
<name>A0A1A0VRX5_9MYCO</name>
<dbReference type="InterPro" id="IPR006162">
    <property type="entry name" value="Ppantetheine_attach_site"/>
</dbReference>
<dbReference type="InterPro" id="IPR020845">
    <property type="entry name" value="AMP-binding_CS"/>
</dbReference>
<dbReference type="GO" id="GO:0044550">
    <property type="term" value="P:secondary metabolite biosynthetic process"/>
    <property type="evidence" value="ECO:0007669"/>
    <property type="project" value="UniProtKB-ARBA"/>
</dbReference>
<dbReference type="InterPro" id="IPR023213">
    <property type="entry name" value="CAT-like_dom_sf"/>
</dbReference>
<keyword evidence="4" id="KW-0597">Phosphoprotein</keyword>
<dbReference type="NCBIfam" id="NF003417">
    <property type="entry name" value="PRK04813.1"/>
    <property type="match status" value="2"/>
</dbReference>
<dbReference type="CDD" id="cd19543">
    <property type="entry name" value="DCL_NRPS"/>
    <property type="match status" value="2"/>
</dbReference>
<organism evidence="8 9">
    <name type="scientific">Mycobacterium colombiense</name>
    <dbReference type="NCBI Taxonomy" id="339268"/>
    <lineage>
        <taxon>Bacteria</taxon>
        <taxon>Bacillati</taxon>
        <taxon>Actinomycetota</taxon>
        <taxon>Actinomycetes</taxon>
        <taxon>Mycobacteriales</taxon>
        <taxon>Mycobacteriaceae</taxon>
        <taxon>Mycobacterium</taxon>
        <taxon>Mycobacterium avium complex (MAC)</taxon>
    </lineage>
</organism>
<dbReference type="InterPro" id="IPR009081">
    <property type="entry name" value="PP-bd_ACP"/>
</dbReference>
<dbReference type="NCBIfam" id="TIGR01733">
    <property type="entry name" value="AA-adenyl-dom"/>
    <property type="match status" value="2"/>
</dbReference>
<dbReference type="GO" id="GO:0043041">
    <property type="term" value="P:amino acid activation for nonribosomal peptide biosynthetic process"/>
    <property type="evidence" value="ECO:0007669"/>
    <property type="project" value="TreeGrafter"/>
</dbReference>
<dbReference type="NCBIfam" id="TIGR01720">
    <property type="entry name" value="NRPS-para261"/>
    <property type="match status" value="2"/>
</dbReference>
<dbReference type="Pfam" id="PF00668">
    <property type="entry name" value="Condensation"/>
    <property type="match status" value="5"/>
</dbReference>
<dbReference type="InterPro" id="IPR001242">
    <property type="entry name" value="Condensation_dom"/>
</dbReference>
<evidence type="ECO:0000256" key="1">
    <source>
        <dbReference type="ARBA" id="ARBA00001957"/>
    </source>
</evidence>
<evidence type="ECO:0000313" key="9">
    <source>
        <dbReference type="Proteomes" id="UP000091914"/>
    </source>
</evidence>
<dbReference type="PROSITE" id="PS00455">
    <property type="entry name" value="AMP_BINDING"/>
    <property type="match status" value="2"/>
</dbReference>
<dbReference type="PANTHER" id="PTHR45527:SF14">
    <property type="entry name" value="PLIPASTATIN SYNTHASE SUBUNIT B"/>
    <property type="match status" value="1"/>
</dbReference>
<dbReference type="Pfam" id="PF00550">
    <property type="entry name" value="PP-binding"/>
    <property type="match status" value="2"/>
</dbReference>
<dbReference type="RefSeq" id="WP_064879454.1">
    <property type="nucleotide sequence ID" value="NZ_LZSX01000034.1"/>
</dbReference>
<dbReference type="InterPro" id="IPR025110">
    <property type="entry name" value="AMP-bd_C"/>
</dbReference>
<dbReference type="Gene3D" id="1.10.1200.10">
    <property type="entry name" value="ACP-like"/>
    <property type="match status" value="2"/>
</dbReference>
<dbReference type="PROSITE" id="PS00012">
    <property type="entry name" value="PHOSPHOPANTETHEINE"/>
    <property type="match status" value="2"/>
</dbReference>
<dbReference type="PROSITE" id="PS50075">
    <property type="entry name" value="CARRIER"/>
    <property type="match status" value="2"/>
</dbReference>
<sequence>MNREDVTLPLTRGQLDIWLSQESGYAGTEWQLGLLIKIQGAIQRDVLEQAIRQTVAEAEPSRVAFFEVDGQVVQRPIDDPHVELKFHDLIGTPDPVQEACRRASSIQRTPMALNGQLLKFALFQTQAEEFYLFGCCHHIVLDGLSMALMCRRVATIYSAMVAGLPVPDAYFGSLQDLVDLESGYEASTEYLEDEAYWSKNLPPEGGQDYQLPRTTVDWDLCRPSASVQLDAFAVSRMQELSKMLRIRRYSVTTAACALLVHAWSGSGSEVALDFPVSRRVRPESKTLPGMLAGVVPLVLQTPPETTVADFCRHVDTQIRELLKHQRFPVHQLDGEGGLLNLRQAANRVGINFIPSRLTLDLGGAPATATYTNNGPADHFGLFFIGSSDQLFLSTAGRGQPFASFDVSYLAARLQQVLMEMTADPERPISSIEILDEEENARLNGWSHRAALTQPVSAPVSIPVVFTEHAARTPEAVAVTFDGHSITYRGLDEAANRLAHLLAGHGVGPGQCVALLFPRCADAIVAMLAVLKTGAAYLPIDPGHASARMGFVLADAAPAALITTAELRSRLHGSGLLVVDAHDPVIEAQPDTPLPMPAPENVAYIIYTSGTTGTPKGVAITHHNVTWLIEALDERLPRGGVWAQCYSSAFDLSVWDIWGALLRGRRLLVVPESVAGSPEDLHALLVAEKVSVLTQIPSSVALLSPERLESTALVVGGEACPTDVVQRWATPGRVMINAYGPTEATVCASMSTPLTPRQGLVPIGSPIPGAAMFVLDKWLQPVPAGVVGELYLAGRGVGLGYVRRAGLTASRFVACPFGAPGARMYRTGDLVSWGEDGQLRHLGRADEQVKIRGYRIELGEIQVALAALDGVHQAAVVAREDRPGNKRLVGYITGTADPTEIRTALADRLPAYMVPAAVVVLPAIPLTVNGKLDKRALPAPEFAAGEYRAPADAVEGILADIYAQVLGMERVGVDDSFFDLGGDSILSMQVVARARAAGVMCRPRDVFVEQTVARVARVATMADGEAGIVDEGIGPVLATPIMRSLHSIEGPIDEFNQTMVVAAPAGVTEADVAVVLQALLDRHAMLRLRIDDDGADGWSLEAPEAGSVDARGCLHTADVLSDEALVVARSRLNPAAGLMLSAVWATSTGQLALIIHHLTVDGVSWRILLEDLNIAWAQHHSGQPVALPTGGTSFARWSSLLDEHARRAEVVAQAETWRQVAATPAALSTVQPEVDTYESAGQLSASLDVETTRQLLGEVPAAFHAGVGDILLIAFGLAFAEFLGTAAGVPIGVDVEGHGRHEELAPSVDLSRTVGWFTAKYPVALTVGGLSWAQVVAGGAALGALIKDAKEQLRALPDSLTYGLLRYLNPEVDLGGSDPTIGFNYLGRLGAGTDLPGELWRINEDSLAFAGVATAVPLRLARTVELNAGTMDTEAGPHLQANWTWAPSALNDEQVSRLSQLWFEALAGICAHVKAGGGGLTPSDIAPARLSQQQIDELCSQSEVLDVLPLTPVQQGLLFHTSFAPGLDDLYTVQLGITVNGALDAHRLREAVQTVVNRHPNLVARFCEDFGEPMQVIPAKPVIAWQDVELNPVGGDADQQIERLCAAERAAVCDLADKPTFRAALIRTAEDQYRLVLTIHHIVADGWSLPILMQEVFGTYYGERLPAAQSYRSFVTWLDGQDRSVAQGAWRDVMAGFETPTLIATPGRVGRRDVASFRVSAETTAALTELARSCHTTVSTVLQGAWAQLLMWLTGQHDVAFGTAVSGRPTELLGSESIVGLMINTVPVRANASTGSTVADLLEQLQRVHNDILEYEYLALPEIHRASGHDQLFDTLFLYENYPIDAGALLGADDLAITGFTSREYNHYPLSVVATPGHELSLRVEFDTDAFDRAAIDTLIDRLQQVLAAMIADPARRLSSIDLLDRGEHDRLDGWGNRAMLAEPEMSAISIPELFAAQATRAPEAVAITYGDRSWTYREVEESANRLAHLLIPQGAGPGTRVALLLPRTPEAVVAMLAVLKTGAAYVPIDPTVPAARMEFVLGDSAPVAVVTNADVRSRLKGSGLLLIDIDDPAVTTQPATALPAVGAEDIAYIIYTSGTTGTPKGVAVPHHNVSRLLDSLDAQLTLGQVWTQCHSLAFDFSVWEIFGSLLHGGRLVMVPDSVVRSPEELHALLVREQVNVLSQTPSAFYVLQTADGLASRLGQQLKLQSVVFGGEALEPQRLETWLNHHPGPPRLLNLYGITETTVHASFREIVGGDVDSNASPIGVPLAHLAFFVLDGWLRQVPAGVVGELYVAGAGLAAGYVGRPGLSSTRFVACPFGAPGARMYRTGDLVSWGADGQLCYVGRADEQVKIRGYRIELGEIQATLAGLDGVDHVAVIAREDRPGDKRLVGYITGAADPAEIRTQLNERLPTYMVPTAIVALEALPLTVNGKLDVRALPAPEYQDVEHYRAPSSAVEEILAGIYAQILGVQRVGVDDSFFDLGGDSILSMQVVSRARAAGVMCRPRDVFVEQTVARLAQVATVVADGEGGVVDEGTGSVVATPIMRWLHSVEGAVEQFNQTMVLQAPAGVARADAVVVLQSLLDRHATLRLRVDDDGAGGWLLSVPEAGTIDAAGCVDTVDALSAEALVAARSRLDPGTGAMLRAVWAESTNQLALIIHHLSVDGVSWRILLEDLNIAWAQHRSGQPVALPAAGTSFARWSSLLAKYAQSADVMAQAEAWRQVAAIPAALPPVQPEDTYISAGQLSVSLDVETTRQLLGEAPAAFHAGVQDILLIAFGLAWTQFLSTSTPIGIDVEGHGRQEELAPHVDLSRTVGWFTTKYPVALKFGGPVGGLSWGQVTAGEDALGALIKDAKEQLRALPDGLTYGLLRYLAPEFDLGGSDPVIGFNYLGRPGGAAELSSELWRLSENSFSLGGAAGAVKMPLAHTVELNAGTMDTEAGPQLQANWTWARSALHDKQVSRLSELWFDALAGICAHVRGGGGGLTPSDIAPARLTQQDIDKLAQQYRIGDVLPLTPLQQGLLYYTGSGQGSANLYAVQLDITVSGALDPQRLREAVHAVVTRHPNVVAVFCDDFGEPVQVMPADPALAWHYVELSSADADVEEQVQQLCTAERVAVCDLAVQPPFRAALIRTADDLYRFVLTNHHIVLDGWSKPILLQEIFASYYGVRLPAAPSYRSFVTWLSEQDRGAAQTAWREVLDGFDTPSLVGPPGRPALGLRGTESFQVSAETTKALGELARSYRTTVSTVLQAAWALLLTWLTGQHDVVFGTAVSGRPPDLAGAESMVGLLINTVPVRATIGAETTTANLLDQLQSSYTKTLDHQHLALSEIHRVTGHDQLFDTMFVYENYPMVTAALSAVDELNLKGFTTREYNHYPLSVQAVPGHELCLRVEFDTDVFTAARIEKLVARFRRVLVAMTADVEEQS</sequence>
<proteinExistence type="inferred from homology"/>
<dbReference type="GO" id="GO:0031177">
    <property type="term" value="F:phosphopantetheine binding"/>
    <property type="evidence" value="ECO:0007669"/>
    <property type="project" value="TreeGrafter"/>
</dbReference>
<keyword evidence="5" id="KW-0677">Repeat</keyword>
<evidence type="ECO:0000256" key="2">
    <source>
        <dbReference type="ARBA" id="ARBA00006432"/>
    </source>
</evidence>
<dbReference type="GO" id="GO:0008610">
    <property type="term" value="P:lipid biosynthetic process"/>
    <property type="evidence" value="ECO:0007669"/>
    <property type="project" value="UniProtKB-ARBA"/>
</dbReference>
<dbReference type="Gene3D" id="3.30.559.30">
    <property type="entry name" value="Nonribosomal peptide synthetase, condensation domain"/>
    <property type="match status" value="5"/>
</dbReference>
<dbReference type="FunFam" id="3.30.300.30:FF:000010">
    <property type="entry name" value="Enterobactin synthetase component F"/>
    <property type="match status" value="2"/>
</dbReference>
<dbReference type="InterPro" id="IPR010060">
    <property type="entry name" value="NRPS_synth"/>
</dbReference>
<dbReference type="GO" id="GO:0005829">
    <property type="term" value="C:cytosol"/>
    <property type="evidence" value="ECO:0007669"/>
    <property type="project" value="TreeGrafter"/>
</dbReference>
<evidence type="ECO:0000256" key="4">
    <source>
        <dbReference type="ARBA" id="ARBA00022553"/>
    </source>
</evidence>
<dbReference type="FunFam" id="3.40.50.980:FF:000001">
    <property type="entry name" value="Non-ribosomal peptide synthetase"/>
    <property type="match status" value="2"/>
</dbReference>
<comment type="similarity">
    <text evidence="2">Belongs to the ATP-dependent AMP-binding enzyme family.</text>
</comment>
<dbReference type="SUPFAM" id="SSF56801">
    <property type="entry name" value="Acetyl-CoA synthetase-like"/>
    <property type="match status" value="2"/>
</dbReference>
<dbReference type="PANTHER" id="PTHR45527">
    <property type="entry name" value="NONRIBOSOMAL PEPTIDE SYNTHETASE"/>
    <property type="match status" value="1"/>
</dbReference>
<dbReference type="EMBL" id="LZSX01000034">
    <property type="protein sequence ID" value="OBB85978.1"/>
    <property type="molecule type" value="Genomic_DNA"/>
</dbReference>
<evidence type="ECO:0000259" key="7">
    <source>
        <dbReference type="PROSITE" id="PS50075"/>
    </source>
</evidence>
<dbReference type="GO" id="GO:0003824">
    <property type="term" value="F:catalytic activity"/>
    <property type="evidence" value="ECO:0007669"/>
    <property type="project" value="UniProtKB-KW"/>
</dbReference>
<feature type="domain" description="Carrier" evidence="7">
    <location>
        <begin position="948"/>
        <end position="1022"/>
    </location>
</feature>
<dbReference type="Proteomes" id="UP000091914">
    <property type="component" value="Unassembled WGS sequence"/>
</dbReference>
<keyword evidence="3" id="KW-0596">Phosphopantetheine</keyword>
<dbReference type="Gene3D" id="3.40.50.980">
    <property type="match status" value="4"/>
</dbReference>
<dbReference type="GO" id="GO:0017000">
    <property type="term" value="P:antibiotic biosynthetic process"/>
    <property type="evidence" value="ECO:0007669"/>
    <property type="project" value="UniProtKB-KW"/>
</dbReference>
<dbReference type="CDD" id="cd17643">
    <property type="entry name" value="A_NRPS_Cytc1-like"/>
    <property type="match status" value="1"/>
</dbReference>
<feature type="domain" description="Carrier" evidence="7">
    <location>
        <begin position="2452"/>
        <end position="2529"/>
    </location>
</feature>
<dbReference type="Pfam" id="PF13193">
    <property type="entry name" value="AMP-binding_C"/>
    <property type="match status" value="2"/>
</dbReference>
<evidence type="ECO:0000313" key="8">
    <source>
        <dbReference type="EMBL" id="OBB85978.1"/>
    </source>
</evidence>